<reference evidence="1 2" key="1">
    <citation type="submission" date="2018-10" db="EMBL/GenBank/DDBJ databases">
        <title>Bradyrhizobium sp. nov., isolated from effective nodules of peanut in China.</title>
        <authorList>
            <person name="Li Y."/>
        </authorList>
    </citation>
    <scope>NUCLEOTIDE SEQUENCE [LARGE SCALE GENOMIC DNA]</scope>
    <source>
        <strain evidence="1 2">CCBAU 51781</strain>
    </source>
</reference>
<dbReference type="Proteomes" id="UP000289946">
    <property type="component" value="Unassembled WGS sequence"/>
</dbReference>
<keyword evidence="2" id="KW-1185">Reference proteome</keyword>
<accession>A0ABY0DEB3</accession>
<gene>
    <name evidence="1" type="ORF">EAS62_26515</name>
</gene>
<proteinExistence type="predicted"/>
<protein>
    <recommendedName>
        <fullName evidence="3">GIY-YIG domain-containing protein</fullName>
    </recommendedName>
</protein>
<organism evidence="1 2">
    <name type="scientific">Bradyrhizobium zhanjiangense</name>
    <dbReference type="NCBI Taxonomy" id="1325107"/>
    <lineage>
        <taxon>Bacteria</taxon>
        <taxon>Pseudomonadati</taxon>
        <taxon>Pseudomonadota</taxon>
        <taxon>Alphaproteobacteria</taxon>
        <taxon>Hyphomicrobiales</taxon>
        <taxon>Nitrobacteraceae</taxon>
        <taxon>Bradyrhizobium</taxon>
    </lineage>
</organism>
<name>A0ABY0DEB3_9BRAD</name>
<evidence type="ECO:0000313" key="1">
    <source>
        <dbReference type="EMBL" id="RXG90628.1"/>
    </source>
</evidence>
<comment type="caution">
    <text evidence="1">The sequence shown here is derived from an EMBL/GenBank/DDBJ whole genome shotgun (WGS) entry which is preliminary data.</text>
</comment>
<sequence>MAEIYGLFSGRNGLVRYVGETAGVREDRFREHIKYGDGALRHWFLEEWWQGYPIRCALLQWCKYEERFDVETAWINKFPNLLNERKHYYWSSSKPPRVPAIVKHMRRYRYNVGGFRGVHYDVQMDRYFVLIYTGPGRRRGFEWARGDEAPGLTASQGGNIWFSDRTRALIARDKQRWWRSVQYLPDIQIEFDAAY</sequence>
<dbReference type="EMBL" id="RDRA01000016">
    <property type="protein sequence ID" value="RXG90628.1"/>
    <property type="molecule type" value="Genomic_DNA"/>
</dbReference>
<evidence type="ECO:0008006" key="3">
    <source>
        <dbReference type="Google" id="ProtNLM"/>
    </source>
</evidence>
<evidence type="ECO:0000313" key="2">
    <source>
        <dbReference type="Proteomes" id="UP000289946"/>
    </source>
</evidence>
<dbReference type="RefSeq" id="WP_128941390.1">
    <property type="nucleotide sequence ID" value="NZ_RDRA01000016.1"/>
</dbReference>